<sequence>MNKEDLLHLEKLMNFLASNFLKKKSWKDVSKSEWTYIVEELNGLLQERNRKQRIKKENNLFGANYLYEHLIINKLKAYEKKKDLSGSSKPNLSKLSLIVQLLGYDNYIDFINSHNEVFNFNDLKIDIPKATVNHKLLDELVGLWYSFNRNLPDNPEKINEERIWRSSVEIYKSESTGEYFIERSGGDNHKYYGKITSYADYIFIIMNSNTFIRQRHFISRLKDIGEKLKQPNYRIEEMHFISTCISFNQEPIALFEIFQKVNTTKNYVADSVSFPIESAELPAGVVAYLKDTEGNRINYR</sequence>
<keyword evidence="2" id="KW-1185">Reference proteome</keyword>
<dbReference type="Proteomes" id="UP000094313">
    <property type="component" value="Chromosome"/>
</dbReference>
<accession>A0A1D7QJB3</accession>
<dbReference type="EMBL" id="CP017141">
    <property type="protein sequence ID" value="AOM78713.1"/>
    <property type="molecule type" value="Genomic_DNA"/>
</dbReference>
<organism evidence="1 2">
    <name type="scientific">Pedobacter steynii</name>
    <dbReference type="NCBI Taxonomy" id="430522"/>
    <lineage>
        <taxon>Bacteria</taxon>
        <taxon>Pseudomonadati</taxon>
        <taxon>Bacteroidota</taxon>
        <taxon>Sphingobacteriia</taxon>
        <taxon>Sphingobacteriales</taxon>
        <taxon>Sphingobacteriaceae</taxon>
        <taxon>Pedobacter</taxon>
    </lineage>
</organism>
<protein>
    <submittedName>
        <fullName evidence="1">Uncharacterized protein</fullName>
    </submittedName>
</protein>
<evidence type="ECO:0000313" key="1">
    <source>
        <dbReference type="EMBL" id="AOM78713.1"/>
    </source>
</evidence>
<reference evidence="1 2" key="1">
    <citation type="submission" date="2016-08" db="EMBL/GenBank/DDBJ databases">
        <authorList>
            <person name="Seilhamer J.J."/>
        </authorList>
    </citation>
    <scope>NUCLEOTIDE SEQUENCE [LARGE SCALE GENOMIC DNA]</scope>
    <source>
        <strain evidence="1 2">DX4</strain>
    </source>
</reference>
<name>A0A1D7QJB3_9SPHI</name>
<dbReference type="AlphaFoldDB" id="A0A1D7QJB3"/>
<gene>
    <name evidence="1" type="ORF">BFS30_16945</name>
</gene>
<evidence type="ECO:0000313" key="2">
    <source>
        <dbReference type="Proteomes" id="UP000094313"/>
    </source>
</evidence>
<dbReference type="KEGG" id="psty:BFS30_16945"/>
<proteinExistence type="predicted"/>
<dbReference type="OrthoDB" id="634020at2"/>
<dbReference type="RefSeq" id="WP_069380377.1">
    <property type="nucleotide sequence ID" value="NZ_CP017141.1"/>
</dbReference>